<reference evidence="1 2" key="1">
    <citation type="submission" date="2012-05" db="EMBL/GenBank/DDBJ databases">
        <title>Finished chromosome of genome of Chamaesiphon sp. PCC 6605.</title>
        <authorList>
            <consortium name="US DOE Joint Genome Institute"/>
            <person name="Gugger M."/>
            <person name="Coursin T."/>
            <person name="Rippka R."/>
            <person name="Tandeau De Marsac N."/>
            <person name="Huntemann M."/>
            <person name="Wei C.-L."/>
            <person name="Han J."/>
            <person name="Detter J.C."/>
            <person name="Han C."/>
            <person name="Tapia R."/>
            <person name="Chen A."/>
            <person name="Kyrpides N."/>
            <person name="Mavromatis K."/>
            <person name="Markowitz V."/>
            <person name="Szeto E."/>
            <person name="Ivanova N."/>
            <person name="Pagani I."/>
            <person name="Pati A."/>
            <person name="Goodwin L."/>
            <person name="Nordberg H.P."/>
            <person name="Cantor M.N."/>
            <person name="Hua S.X."/>
            <person name="Woyke T."/>
            <person name="Kerfeld C.A."/>
        </authorList>
    </citation>
    <scope>NUCLEOTIDE SEQUENCE [LARGE SCALE GENOMIC DNA]</scope>
    <source>
        <strain evidence="2">ATCC 27169 / PCC 6605</strain>
    </source>
</reference>
<gene>
    <name evidence="1" type="ORF">Cha6605_5799</name>
</gene>
<evidence type="ECO:0000313" key="2">
    <source>
        <dbReference type="Proteomes" id="UP000010366"/>
    </source>
</evidence>
<dbReference type="STRING" id="1173020.Cha6605_5799"/>
<dbReference type="EMBL" id="CP003600">
    <property type="protein sequence ID" value="AFY96654.1"/>
    <property type="molecule type" value="Genomic_DNA"/>
</dbReference>
<dbReference type="GO" id="GO:0110001">
    <property type="term" value="C:toxin-antitoxin complex"/>
    <property type="evidence" value="ECO:0007669"/>
    <property type="project" value="InterPro"/>
</dbReference>
<dbReference type="KEGG" id="cmp:Cha6605_5799"/>
<dbReference type="Pfam" id="PF09907">
    <property type="entry name" value="HigB_toxin"/>
    <property type="match status" value="1"/>
</dbReference>
<dbReference type="GO" id="GO:0004519">
    <property type="term" value="F:endonuclease activity"/>
    <property type="evidence" value="ECO:0007669"/>
    <property type="project" value="InterPro"/>
</dbReference>
<accession>K9UQX9</accession>
<proteinExistence type="predicted"/>
<dbReference type="eggNOG" id="COG4680">
    <property type="taxonomic scope" value="Bacteria"/>
</dbReference>
<keyword evidence="2" id="KW-1185">Reference proteome</keyword>
<dbReference type="AlphaFoldDB" id="K9UQX9"/>
<sequence length="94" mass="11140">MHIISRKRLLEFAKIHADSETPLDTWYRIAKAAEWQNLVELREAYPSADLVGIYTIFNIKGNHYRLIGEINYRSGTIFVRDILTHAEYDKDEWK</sequence>
<evidence type="ECO:0000313" key="1">
    <source>
        <dbReference type="EMBL" id="AFY96654.1"/>
    </source>
</evidence>
<organism evidence="1 2">
    <name type="scientific">Chamaesiphon minutus (strain ATCC 27169 / PCC 6605)</name>
    <dbReference type="NCBI Taxonomy" id="1173020"/>
    <lineage>
        <taxon>Bacteria</taxon>
        <taxon>Bacillati</taxon>
        <taxon>Cyanobacteriota</taxon>
        <taxon>Cyanophyceae</taxon>
        <taxon>Gomontiellales</taxon>
        <taxon>Chamaesiphonaceae</taxon>
        <taxon>Chamaesiphon</taxon>
    </lineage>
</organism>
<dbReference type="GO" id="GO:0003723">
    <property type="term" value="F:RNA binding"/>
    <property type="evidence" value="ECO:0007669"/>
    <property type="project" value="InterPro"/>
</dbReference>
<evidence type="ECO:0008006" key="3">
    <source>
        <dbReference type="Google" id="ProtNLM"/>
    </source>
</evidence>
<name>K9UQX9_CHAP6</name>
<dbReference type="Proteomes" id="UP000010366">
    <property type="component" value="Chromosome"/>
</dbReference>
<dbReference type="HOGENOM" id="CLU_153067_1_0_3"/>
<dbReference type="OrthoDB" id="9799912at2"/>
<protein>
    <recommendedName>
        <fullName evidence="3">Type II toxin-antitoxin system HigB family toxin</fullName>
    </recommendedName>
</protein>
<dbReference type="InterPro" id="IPR018669">
    <property type="entry name" value="Toxin_HigB"/>
</dbReference>
<dbReference type="RefSeq" id="WP_015162729.1">
    <property type="nucleotide sequence ID" value="NC_019697.1"/>
</dbReference>